<dbReference type="InterPro" id="IPR053261">
    <property type="entry name" value="Polyketide-peptide_reg"/>
</dbReference>
<dbReference type="OrthoDB" id="37730at2759"/>
<dbReference type="HOGENOM" id="CLU_055855_0_1_1"/>
<dbReference type="GO" id="GO:0006772">
    <property type="term" value="P:thiamine metabolic process"/>
    <property type="evidence" value="ECO:0007669"/>
    <property type="project" value="UniProtKB-ARBA"/>
</dbReference>
<proteinExistence type="predicted"/>
<dbReference type="PANTHER" id="PTHR41813">
    <property type="entry name" value="REGULATOR PAB1642, PUTATIVE (AFU_ORTHOLOGUE AFUA_3G11955)-RELATED"/>
    <property type="match status" value="1"/>
</dbReference>
<reference evidence="2 3" key="1">
    <citation type="submission" date="2014-06" db="EMBL/GenBank/DDBJ databases">
        <title>Evolutionary Origins and Diversification of the Mycorrhizal Mutualists.</title>
        <authorList>
            <consortium name="DOE Joint Genome Institute"/>
            <consortium name="Mycorrhizal Genomics Consortium"/>
            <person name="Kohler A."/>
            <person name="Kuo A."/>
            <person name="Nagy L.G."/>
            <person name="Floudas D."/>
            <person name="Copeland A."/>
            <person name="Barry K.W."/>
            <person name="Cichocki N."/>
            <person name="Veneault-Fourrey C."/>
            <person name="LaButti K."/>
            <person name="Lindquist E.A."/>
            <person name="Lipzen A."/>
            <person name="Lundell T."/>
            <person name="Morin E."/>
            <person name="Murat C."/>
            <person name="Riley R."/>
            <person name="Ohm R."/>
            <person name="Sun H."/>
            <person name="Tunlid A."/>
            <person name="Henrissat B."/>
            <person name="Grigoriev I.V."/>
            <person name="Hibbett D.S."/>
            <person name="Martin F."/>
        </authorList>
    </citation>
    <scope>NUCLEOTIDE SEQUENCE [LARGE SCALE GENOMIC DNA]</scope>
    <source>
        <strain evidence="2 3">SS14</strain>
    </source>
</reference>
<sequence length="170" mass="19304">VEERILTLCSGALSNIVREVELFKKTASENHLDIMTSPRHDLTVEDGLTGAVTKAYTDFMVATAATGSLLEGLVLLWATEKCYLEAWSYARSQIPSGSAPSTESGKTRALETFIHNWTTSEFRLFVEEIEALVDEYAKKFSGEQYEDAKNKAAEVWKWCLWYEERFWDGE</sequence>
<protein>
    <recommendedName>
        <fullName evidence="1">Thiaminase-2/PQQC domain-containing protein</fullName>
    </recommendedName>
</protein>
<keyword evidence="3" id="KW-1185">Reference proteome</keyword>
<feature type="non-terminal residue" evidence="2">
    <location>
        <position position="1"/>
    </location>
</feature>
<gene>
    <name evidence="2" type="ORF">M422DRAFT_172840</name>
</gene>
<dbReference type="AlphaFoldDB" id="A0A0C9V1U9"/>
<dbReference type="PANTHER" id="PTHR41813:SF2">
    <property type="entry name" value="REGULATOR PAB1642, PUTATIVE (AFU_ORTHOLOGUE AFUA_3G11955)-RELATED"/>
    <property type="match status" value="1"/>
</dbReference>
<dbReference type="CDD" id="cd19357">
    <property type="entry name" value="TenA_E_At3g16990-like"/>
    <property type="match status" value="1"/>
</dbReference>
<accession>A0A0C9V1U9</accession>
<dbReference type="InterPro" id="IPR004305">
    <property type="entry name" value="Thiaminase-2/PQQC"/>
</dbReference>
<dbReference type="Proteomes" id="UP000054279">
    <property type="component" value="Unassembled WGS sequence"/>
</dbReference>
<dbReference type="InterPro" id="IPR016084">
    <property type="entry name" value="Haem_Oase-like_multi-hlx"/>
</dbReference>
<dbReference type="Gene3D" id="1.20.910.10">
    <property type="entry name" value="Heme oxygenase-like"/>
    <property type="match status" value="1"/>
</dbReference>
<dbReference type="Pfam" id="PF03070">
    <property type="entry name" value="TENA_THI-4"/>
    <property type="match status" value="1"/>
</dbReference>
<feature type="domain" description="Thiaminase-2/PQQC" evidence="1">
    <location>
        <begin position="53"/>
        <end position="168"/>
    </location>
</feature>
<dbReference type="EMBL" id="KN837139">
    <property type="protein sequence ID" value="KIJ41014.1"/>
    <property type="molecule type" value="Genomic_DNA"/>
</dbReference>
<evidence type="ECO:0000313" key="2">
    <source>
        <dbReference type="EMBL" id="KIJ41014.1"/>
    </source>
</evidence>
<evidence type="ECO:0000313" key="3">
    <source>
        <dbReference type="Proteomes" id="UP000054279"/>
    </source>
</evidence>
<organism evidence="2 3">
    <name type="scientific">Sphaerobolus stellatus (strain SS14)</name>
    <dbReference type="NCBI Taxonomy" id="990650"/>
    <lineage>
        <taxon>Eukaryota</taxon>
        <taxon>Fungi</taxon>
        <taxon>Dikarya</taxon>
        <taxon>Basidiomycota</taxon>
        <taxon>Agaricomycotina</taxon>
        <taxon>Agaricomycetes</taxon>
        <taxon>Phallomycetidae</taxon>
        <taxon>Geastrales</taxon>
        <taxon>Sphaerobolaceae</taxon>
        <taxon>Sphaerobolus</taxon>
    </lineage>
</organism>
<dbReference type="SUPFAM" id="SSF48613">
    <property type="entry name" value="Heme oxygenase-like"/>
    <property type="match status" value="1"/>
</dbReference>
<evidence type="ECO:0000259" key="1">
    <source>
        <dbReference type="Pfam" id="PF03070"/>
    </source>
</evidence>
<name>A0A0C9V1U9_SPHS4</name>